<keyword evidence="1" id="KW-0472">Membrane</keyword>
<organism evidence="2 3">
    <name type="scientific">Nocardioides caricicola</name>
    <dbReference type="NCBI Taxonomy" id="634770"/>
    <lineage>
        <taxon>Bacteria</taxon>
        <taxon>Bacillati</taxon>
        <taxon>Actinomycetota</taxon>
        <taxon>Actinomycetes</taxon>
        <taxon>Propionibacteriales</taxon>
        <taxon>Nocardioidaceae</taxon>
        <taxon>Nocardioides</taxon>
    </lineage>
</organism>
<evidence type="ECO:0000313" key="3">
    <source>
        <dbReference type="Proteomes" id="UP001595956"/>
    </source>
</evidence>
<keyword evidence="1" id="KW-0812">Transmembrane</keyword>
<proteinExistence type="predicted"/>
<reference evidence="3" key="1">
    <citation type="journal article" date="2019" name="Int. J. Syst. Evol. Microbiol.">
        <title>The Global Catalogue of Microorganisms (GCM) 10K type strain sequencing project: providing services to taxonomists for standard genome sequencing and annotation.</title>
        <authorList>
            <consortium name="The Broad Institute Genomics Platform"/>
            <consortium name="The Broad Institute Genome Sequencing Center for Infectious Disease"/>
            <person name="Wu L."/>
            <person name="Ma J."/>
        </authorList>
    </citation>
    <scope>NUCLEOTIDE SEQUENCE [LARGE SCALE GENOMIC DNA]</scope>
    <source>
        <strain evidence="3">KACC 13778</strain>
    </source>
</reference>
<gene>
    <name evidence="2" type="ORF">ACFPKY_21945</name>
</gene>
<keyword evidence="3" id="KW-1185">Reference proteome</keyword>
<sequence length="120" mass="12828">MPLLADLLCVLALALGGMRSHEPGESGWVLLAIAWPFAVAAVLAHLLLAWRGRPVRRVWPEGAVVLTVTYALGMLLRALAGRGLAPGFLVVAALFLAATMLGWRLVTLLVVRRRTPATPT</sequence>
<name>A0ABW0N783_9ACTN</name>
<protein>
    <submittedName>
        <fullName evidence="2">DUF3054 domain-containing protein</fullName>
    </submittedName>
</protein>
<dbReference type="RefSeq" id="WP_345182356.1">
    <property type="nucleotide sequence ID" value="NZ_BAABFQ010000010.1"/>
</dbReference>
<feature type="transmembrane region" description="Helical" evidence="1">
    <location>
        <begin position="86"/>
        <end position="111"/>
    </location>
</feature>
<evidence type="ECO:0000313" key="2">
    <source>
        <dbReference type="EMBL" id="MFC5495784.1"/>
    </source>
</evidence>
<dbReference type="EMBL" id="JBHSMD010000011">
    <property type="protein sequence ID" value="MFC5495784.1"/>
    <property type="molecule type" value="Genomic_DNA"/>
</dbReference>
<keyword evidence="1" id="KW-1133">Transmembrane helix</keyword>
<evidence type="ECO:0000256" key="1">
    <source>
        <dbReference type="SAM" id="Phobius"/>
    </source>
</evidence>
<dbReference type="InterPro" id="IPR021414">
    <property type="entry name" value="DUF3054"/>
</dbReference>
<comment type="caution">
    <text evidence="2">The sequence shown here is derived from an EMBL/GenBank/DDBJ whole genome shotgun (WGS) entry which is preliminary data.</text>
</comment>
<feature type="transmembrane region" description="Helical" evidence="1">
    <location>
        <begin position="30"/>
        <end position="50"/>
    </location>
</feature>
<feature type="transmembrane region" description="Helical" evidence="1">
    <location>
        <begin position="62"/>
        <end position="80"/>
    </location>
</feature>
<dbReference type="Pfam" id="PF11255">
    <property type="entry name" value="DUF3054"/>
    <property type="match status" value="1"/>
</dbReference>
<accession>A0ABW0N783</accession>
<dbReference type="Proteomes" id="UP001595956">
    <property type="component" value="Unassembled WGS sequence"/>
</dbReference>